<comment type="subcellular location">
    <subcellularLocation>
        <location evidence="1">Membrane</location>
        <topology evidence="1">Multi-pass membrane protein</topology>
    </subcellularLocation>
</comment>
<dbReference type="Proteomes" id="UP000078454">
    <property type="component" value="Unassembled WGS sequence"/>
</dbReference>
<feature type="transmembrane region" description="Helical" evidence="5">
    <location>
        <begin position="366"/>
        <end position="385"/>
    </location>
</feature>
<gene>
    <name evidence="7" type="ORF">A8708_23705</name>
</gene>
<dbReference type="GO" id="GO:0016020">
    <property type="term" value="C:membrane"/>
    <property type="evidence" value="ECO:0007669"/>
    <property type="project" value="UniProtKB-SubCell"/>
</dbReference>
<feature type="transmembrane region" description="Helical" evidence="5">
    <location>
        <begin position="283"/>
        <end position="303"/>
    </location>
</feature>
<keyword evidence="3 5" id="KW-1133">Transmembrane helix</keyword>
<evidence type="ECO:0000256" key="4">
    <source>
        <dbReference type="ARBA" id="ARBA00023136"/>
    </source>
</evidence>
<evidence type="ECO:0000259" key="6">
    <source>
        <dbReference type="Pfam" id="PF12051"/>
    </source>
</evidence>
<feature type="domain" description="DUF3533" evidence="6">
    <location>
        <begin position="36"/>
        <end position="357"/>
    </location>
</feature>
<dbReference type="Pfam" id="PF12051">
    <property type="entry name" value="DUF3533"/>
    <property type="match status" value="1"/>
</dbReference>
<accession>A0A198A116</accession>
<comment type="caution">
    <text evidence="7">The sequence shown here is derived from an EMBL/GenBank/DDBJ whole genome shotgun (WGS) entry which is preliminary data.</text>
</comment>
<evidence type="ECO:0000313" key="8">
    <source>
        <dbReference type="Proteomes" id="UP000078454"/>
    </source>
</evidence>
<dbReference type="OrthoDB" id="2406134at2"/>
<dbReference type="EMBL" id="LYPB01000088">
    <property type="protein sequence ID" value="OAS14708.1"/>
    <property type="molecule type" value="Genomic_DNA"/>
</dbReference>
<evidence type="ECO:0000256" key="2">
    <source>
        <dbReference type="ARBA" id="ARBA00022692"/>
    </source>
</evidence>
<keyword evidence="8" id="KW-1185">Reference proteome</keyword>
<dbReference type="InterPro" id="IPR051328">
    <property type="entry name" value="T7SS_ABC-Transporter"/>
</dbReference>
<dbReference type="InterPro" id="IPR022703">
    <property type="entry name" value="DUF3533"/>
</dbReference>
<dbReference type="PANTHER" id="PTHR43077:SF5">
    <property type="entry name" value="PHAGE INFECTION PROTEIN"/>
    <property type="match status" value="1"/>
</dbReference>
<feature type="transmembrane region" description="Helical" evidence="5">
    <location>
        <begin position="209"/>
        <end position="228"/>
    </location>
</feature>
<dbReference type="PANTHER" id="PTHR43077">
    <property type="entry name" value="TRANSPORT PERMEASE YVFS-RELATED"/>
    <property type="match status" value="1"/>
</dbReference>
<proteinExistence type="predicted"/>
<protein>
    <recommendedName>
        <fullName evidence="6">DUF3533 domain-containing protein</fullName>
    </recommendedName>
</protein>
<feature type="transmembrane region" description="Helical" evidence="5">
    <location>
        <begin position="310"/>
        <end position="332"/>
    </location>
</feature>
<evidence type="ECO:0000256" key="3">
    <source>
        <dbReference type="ARBA" id="ARBA00022989"/>
    </source>
</evidence>
<dbReference type="STRING" id="1850517.A8708_23705"/>
<evidence type="ECO:0000256" key="1">
    <source>
        <dbReference type="ARBA" id="ARBA00004141"/>
    </source>
</evidence>
<dbReference type="Gene3D" id="3.40.1710.10">
    <property type="entry name" value="abc type-2 transporter like domain"/>
    <property type="match status" value="1"/>
</dbReference>
<organism evidence="7 8">
    <name type="scientific">Paenibacillus oryzisoli</name>
    <dbReference type="NCBI Taxonomy" id="1850517"/>
    <lineage>
        <taxon>Bacteria</taxon>
        <taxon>Bacillati</taxon>
        <taxon>Bacillota</taxon>
        <taxon>Bacilli</taxon>
        <taxon>Bacillales</taxon>
        <taxon>Paenibacillaceae</taxon>
        <taxon>Paenibacillus</taxon>
    </lineage>
</organism>
<feature type="transmembrane region" description="Helical" evidence="5">
    <location>
        <begin position="249"/>
        <end position="271"/>
    </location>
</feature>
<evidence type="ECO:0000256" key="5">
    <source>
        <dbReference type="SAM" id="Phobius"/>
    </source>
</evidence>
<dbReference type="AlphaFoldDB" id="A0A198A116"/>
<name>A0A198A116_9BACL</name>
<keyword evidence="2 5" id="KW-0812">Transmembrane</keyword>
<reference evidence="7 8" key="1">
    <citation type="submission" date="2016-05" db="EMBL/GenBank/DDBJ databases">
        <title>Paenibacillus sp. 1ZS3-15 nov., isolated from the rhizosphere soil.</title>
        <authorList>
            <person name="Zhang X.X."/>
            <person name="Zhang J."/>
        </authorList>
    </citation>
    <scope>NUCLEOTIDE SEQUENCE [LARGE SCALE GENOMIC DNA]</scope>
    <source>
        <strain evidence="7 8">1ZS3-15</strain>
    </source>
</reference>
<evidence type="ECO:0000313" key="7">
    <source>
        <dbReference type="EMBL" id="OAS14708.1"/>
    </source>
</evidence>
<sequence>MNHFFKQKHPYIAIIAVFLVILLLGIAQLGSTVNPTPKNLPVLLVQMDEGEKLPTGQEMNFGKLIQEKITAVPAGANTVSPLKWTTLATEQEAIDAMNREMAYAAIIIPTDFSHKLASLLSPGPQASSITVYVNQGMNNTAATMASGVLSQILNGVNGQVREQLLAQVSQKGGTLTVDQTKAFASPIIVTSKNINAVGTNSANGNAPVVLTQLAWFGAMVTTLLLFMAAGKATQTGSRSHRFGIQVSQLLSGIVITAASAASILLVVGKWLGLTIPNYWEMGLFLTFVGFAFFLLQTAIVSWLGLKGVPLFVLVFFFGAPVLSLPLELLPSFSQDWLYSWLPLRFSAEGLRDLFYFRQNLNLSSPMWTLGTIGAVAMVIIFLSLLKKHDQPAAKVEASRSM</sequence>
<keyword evidence="4 5" id="KW-0472">Membrane</keyword>
<dbReference type="RefSeq" id="WP_068669244.1">
    <property type="nucleotide sequence ID" value="NZ_LYPB01000088.1"/>
</dbReference>